<name>A0A0K1R996_9CORY</name>
<dbReference type="Proteomes" id="UP000060016">
    <property type="component" value="Chromosome"/>
</dbReference>
<dbReference type="AlphaFoldDB" id="A0A0K1R996"/>
<gene>
    <name evidence="1" type="ORF">AK829_01010</name>
</gene>
<evidence type="ECO:0000313" key="2">
    <source>
        <dbReference type="Proteomes" id="UP000060016"/>
    </source>
</evidence>
<keyword evidence="2" id="KW-1185">Reference proteome</keyword>
<dbReference type="EMBL" id="CP012342">
    <property type="protein sequence ID" value="AKV57984.1"/>
    <property type="molecule type" value="Genomic_DNA"/>
</dbReference>
<accession>A0A0K1R996</accession>
<proteinExistence type="predicted"/>
<protein>
    <submittedName>
        <fullName evidence="1">Uncharacterized protein</fullName>
    </submittedName>
</protein>
<dbReference type="PATRIC" id="fig|156976.3.peg.195"/>
<organism evidence="1 2">
    <name type="scientific">Corynebacterium riegelii</name>
    <dbReference type="NCBI Taxonomy" id="156976"/>
    <lineage>
        <taxon>Bacteria</taxon>
        <taxon>Bacillati</taxon>
        <taxon>Actinomycetota</taxon>
        <taxon>Actinomycetes</taxon>
        <taxon>Mycobacteriales</taxon>
        <taxon>Corynebacteriaceae</taxon>
        <taxon>Corynebacterium</taxon>
    </lineage>
</organism>
<dbReference type="KEGG" id="crie:AK829_01010"/>
<reference evidence="1 2" key="1">
    <citation type="submission" date="2015-08" db="EMBL/GenBank/DDBJ databases">
        <authorList>
            <person name="Babu N.S."/>
            <person name="Beckwith C.J."/>
            <person name="Beseler K.G."/>
            <person name="Brison A."/>
            <person name="Carone J.V."/>
            <person name="Caskin T.P."/>
            <person name="Diamond M."/>
            <person name="Durham M.E."/>
            <person name="Foxe J.M."/>
            <person name="Go M."/>
            <person name="Henderson B.A."/>
            <person name="Jones I.B."/>
            <person name="McGettigan J.A."/>
            <person name="Micheletti S.J."/>
            <person name="Nasrallah M.E."/>
            <person name="Ortiz D."/>
            <person name="Piller C.R."/>
            <person name="Privatt S.R."/>
            <person name="Schneider S.L."/>
            <person name="Sharp S."/>
            <person name="Smith T.C."/>
            <person name="Stanton J.D."/>
            <person name="Ullery H.E."/>
            <person name="Wilson R.J."/>
            <person name="Serrano M.G."/>
            <person name="Buck G."/>
            <person name="Lee V."/>
            <person name="Wang Y."/>
            <person name="Carvalho R."/>
            <person name="Voegtly L."/>
            <person name="Shi R."/>
            <person name="Duckworth R."/>
            <person name="Johnson A."/>
            <person name="Loviza R."/>
            <person name="Walstead R."/>
            <person name="Shah Z."/>
            <person name="Kiflezghi M."/>
            <person name="Wade K."/>
            <person name="Ball S.L."/>
            <person name="Bradley K.W."/>
            <person name="Asai D.J."/>
            <person name="Bowman C.A."/>
            <person name="Russell D.A."/>
            <person name="Pope W.H."/>
            <person name="Jacobs-Sera D."/>
            <person name="Hendrix R.W."/>
            <person name="Hatfull G.F."/>
        </authorList>
    </citation>
    <scope>NUCLEOTIDE SEQUENCE [LARGE SCALE GENOMIC DNA]</scope>
    <source>
        <strain evidence="1 2">PUDD_83A45</strain>
    </source>
</reference>
<evidence type="ECO:0000313" key="1">
    <source>
        <dbReference type="EMBL" id="AKV57984.1"/>
    </source>
</evidence>
<dbReference type="RefSeq" id="WP_052203479.1">
    <property type="nucleotide sequence ID" value="NZ_CP012342.1"/>
</dbReference>
<sequence length="194" mass="22758">MTEEVVSKSVYEVGRPATFFWREETHGKHIESAAVKIIARLGERYDLNQFLIDNLTTEIEQRLKRAERGKLRPILEVRKIVGQGAGKIFEIKWDNLTVSHKDPVTGLYEQELVFVRLYYYQSKNALSHINLWGVGLWVHEKEIVPGNDEETRRLQNKEISKAAEYHSNHFEQRWNVSELQHDQQENGGLKWQMA</sequence>